<dbReference type="PANTHER" id="PTHR37299:SF2">
    <property type="entry name" value="HTH LYTTR-TYPE DOMAIN-CONTAINING PROTEIN"/>
    <property type="match status" value="1"/>
</dbReference>
<dbReference type="InterPro" id="IPR046947">
    <property type="entry name" value="LytR-like"/>
</dbReference>
<dbReference type="PATRIC" id="fig|1321820.3.peg.1070"/>
<protein>
    <submittedName>
        <fullName evidence="6">LytTr DNA-binding domain protein</fullName>
    </submittedName>
</protein>
<dbReference type="InterPro" id="IPR007492">
    <property type="entry name" value="LytTR_DNA-bd_dom"/>
</dbReference>
<accession>U2QLP3</accession>
<dbReference type="SMART" id="SM00850">
    <property type="entry name" value="LytTR"/>
    <property type="match status" value="1"/>
</dbReference>
<dbReference type="GO" id="GO:0000156">
    <property type="term" value="F:phosphorelay response regulator activity"/>
    <property type="evidence" value="ECO:0007669"/>
    <property type="project" value="InterPro"/>
</dbReference>
<feature type="domain" description="HTH LytTR-type" evidence="5">
    <location>
        <begin position="47"/>
        <end position="150"/>
    </location>
</feature>
<dbReference type="EMBL" id="AWVP01000068">
    <property type="protein sequence ID" value="ERK57411.1"/>
    <property type="molecule type" value="Genomic_DNA"/>
</dbReference>
<keyword evidence="3 6" id="KW-0238">DNA-binding</keyword>
<evidence type="ECO:0000256" key="3">
    <source>
        <dbReference type="ARBA" id="ARBA00023125"/>
    </source>
</evidence>
<comment type="caution">
    <text evidence="6">The sequence shown here is derived from an EMBL/GenBank/DDBJ whole genome shotgun (WGS) entry which is preliminary data.</text>
</comment>
<dbReference type="PROSITE" id="PS50930">
    <property type="entry name" value="HTH_LYTTR"/>
    <property type="match status" value="1"/>
</dbReference>
<evidence type="ECO:0000313" key="7">
    <source>
        <dbReference type="Proteomes" id="UP000016637"/>
    </source>
</evidence>
<keyword evidence="1" id="KW-0963">Cytoplasm</keyword>
<dbReference type="AlphaFoldDB" id="U2QLP3"/>
<organism evidence="6 7">
    <name type="scientific">Gemella bergeri ATCC 700627</name>
    <dbReference type="NCBI Taxonomy" id="1321820"/>
    <lineage>
        <taxon>Bacteria</taxon>
        <taxon>Bacillati</taxon>
        <taxon>Bacillota</taxon>
        <taxon>Bacilli</taxon>
        <taxon>Bacillales</taxon>
        <taxon>Gemellaceae</taxon>
        <taxon>Gemella</taxon>
    </lineage>
</organism>
<name>U2QLP3_9BACL</name>
<evidence type="ECO:0000256" key="4">
    <source>
        <dbReference type="ARBA" id="ARBA00023163"/>
    </source>
</evidence>
<dbReference type="PANTHER" id="PTHR37299">
    <property type="entry name" value="TRANSCRIPTIONAL REGULATOR-RELATED"/>
    <property type="match status" value="1"/>
</dbReference>
<keyword evidence="2" id="KW-0805">Transcription regulation</keyword>
<dbReference type="Proteomes" id="UP000016637">
    <property type="component" value="Unassembled WGS sequence"/>
</dbReference>
<dbReference type="GO" id="GO:0003677">
    <property type="term" value="F:DNA binding"/>
    <property type="evidence" value="ECO:0007669"/>
    <property type="project" value="UniProtKB-KW"/>
</dbReference>
<keyword evidence="7" id="KW-1185">Reference proteome</keyword>
<sequence>MKGGIGMKLELNINKDIKETLVHIYTRTVDEEVQNLINYIEHNTMYLVGYNEKETRILKFGEIVRIFIENRKLYVKTIDNIFIIKMKLYEVEKILGKDFVKISQSEIANIHYIKNLDLGIKGTIAIRYMNKDVSYVSRRMIKTFKIRLGI</sequence>
<reference evidence="6 7" key="1">
    <citation type="submission" date="2013-08" db="EMBL/GenBank/DDBJ databases">
        <authorList>
            <person name="Weinstock G."/>
            <person name="Sodergren E."/>
            <person name="Wylie T."/>
            <person name="Fulton L."/>
            <person name="Fulton R."/>
            <person name="Fronick C."/>
            <person name="O'Laughlin M."/>
            <person name="Godfrey J."/>
            <person name="Miner T."/>
            <person name="Herter B."/>
            <person name="Appelbaum E."/>
            <person name="Cordes M."/>
            <person name="Lek S."/>
            <person name="Wollam A."/>
            <person name="Pepin K.H."/>
            <person name="Palsikar V.B."/>
            <person name="Mitreva M."/>
            <person name="Wilson R.K."/>
        </authorList>
    </citation>
    <scope>NUCLEOTIDE SEQUENCE [LARGE SCALE GENOMIC DNA]</scope>
    <source>
        <strain evidence="6 7">ATCC 700627</strain>
    </source>
</reference>
<dbReference type="eggNOG" id="COG3279">
    <property type="taxonomic scope" value="Bacteria"/>
</dbReference>
<gene>
    <name evidence="6" type="ORF">HMPREF1983_01103</name>
</gene>
<dbReference type="Gene3D" id="2.40.50.1020">
    <property type="entry name" value="LytTr DNA-binding domain"/>
    <property type="match status" value="1"/>
</dbReference>
<keyword evidence="4" id="KW-0804">Transcription</keyword>
<proteinExistence type="predicted"/>
<evidence type="ECO:0000259" key="5">
    <source>
        <dbReference type="PROSITE" id="PS50930"/>
    </source>
</evidence>
<evidence type="ECO:0000256" key="2">
    <source>
        <dbReference type="ARBA" id="ARBA00023015"/>
    </source>
</evidence>
<evidence type="ECO:0000256" key="1">
    <source>
        <dbReference type="ARBA" id="ARBA00022490"/>
    </source>
</evidence>
<dbReference type="HOGENOM" id="CLU_106729_4_0_9"/>
<dbReference type="Pfam" id="PF04397">
    <property type="entry name" value="LytTR"/>
    <property type="match status" value="1"/>
</dbReference>
<evidence type="ECO:0000313" key="6">
    <source>
        <dbReference type="EMBL" id="ERK57411.1"/>
    </source>
</evidence>